<gene>
    <name evidence="6" type="ORF">PSON_ATCC_30995.1.T0470278</name>
</gene>
<dbReference type="EMBL" id="CAJJDN010000047">
    <property type="protein sequence ID" value="CAD8084979.1"/>
    <property type="molecule type" value="Genomic_DNA"/>
</dbReference>
<keyword evidence="4" id="KW-0175">Coiled coil</keyword>
<evidence type="ECO:0000313" key="7">
    <source>
        <dbReference type="Proteomes" id="UP000692954"/>
    </source>
</evidence>
<feature type="coiled-coil region" evidence="4">
    <location>
        <begin position="187"/>
        <end position="278"/>
    </location>
</feature>
<evidence type="ECO:0000256" key="3">
    <source>
        <dbReference type="ARBA" id="ARBA00022777"/>
    </source>
</evidence>
<evidence type="ECO:0000256" key="4">
    <source>
        <dbReference type="SAM" id="Coils"/>
    </source>
</evidence>
<evidence type="ECO:0000313" key="6">
    <source>
        <dbReference type="EMBL" id="CAD8084979.1"/>
    </source>
</evidence>
<dbReference type="GO" id="GO:0004674">
    <property type="term" value="F:protein serine/threonine kinase activity"/>
    <property type="evidence" value="ECO:0007669"/>
    <property type="project" value="UniProtKB-KW"/>
</dbReference>
<dbReference type="AlphaFoldDB" id="A0A8S1N056"/>
<dbReference type="OrthoDB" id="310873at2759"/>
<reference evidence="6" key="1">
    <citation type="submission" date="2021-01" db="EMBL/GenBank/DDBJ databases">
        <authorList>
            <consortium name="Genoscope - CEA"/>
            <person name="William W."/>
        </authorList>
    </citation>
    <scope>NUCLEOTIDE SEQUENCE</scope>
</reference>
<feature type="domain" description="Alpha-type protein kinase" evidence="5">
    <location>
        <begin position="681"/>
        <end position="805"/>
    </location>
</feature>
<organism evidence="6 7">
    <name type="scientific">Paramecium sonneborni</name>
    <dbReference type="NCBI Taxonomy" id="65129"/>
    <lineage>
        <taxon>Eukaryota</taxon>
        <taxon>Sar</taxon>
        <taxon>Alveolata</taxon>
        <taxon>Ciliophora</taxon>
        <taxon>Intramacronucleata</taxon>
        <taxon>Oligohymenophorea</taxon>
        <taxon>Peniculida</taxon>
        <taxon>Parameciidae</taxon>
        <taxon>Paramecium</taxon>
    </lineage>
</organism>
<evidence type="ECO:0000256" key="2">
    <source>
        <dbReference type="ARBA" id="ARBA00022679"/>
    </source>
</evidence>
<keyword evidence="2" id="KW-0808">Transferase</keyword>
<accession>A0A8S1N056</accession>
<name>A0A8S1N056_9CILI</name>
<dbReference type="InterPro" id="IPR004166">
    <property type="entry name" value="a-kinase_dom"/>
</dbReference>
<keyword evidence="7" id="KW-1185">Reference proteome</keyword>
<keyword evidence="1" id="KW-0723">Serine/threonine-protein kinase</keyword>
<dbReference type="Proteomes" id="UP000692954">
    <property type="component" value="Unassembled WGS sequence"/>
</dbReference>
<comment type="caution">
    <text evidence="6">The sequence shown here is derived from an EMBL/GenBank/DDBJ whole genome shotgun (WGS) entry which is preliminary data.</text>
</comment>
<dbReference type="Pfam" id="PF02816">
    <property type="entry name" value="Alpha_kinase"/>
    <property type="match status" value="1"/>
</dbReference>
<evidence type="ECO:0000259" key="5">
    <source>
        <dbReference type="Pfam" id="PF02816"/>
    </source>
</evidence>
<sequence>MSAVYIKYPDGNINKHIKQNGTQMSLRYIYTENGHNLPDYEFCLIIDEKSNQFISKKQDLNPEITYKLVDLREMLRCFNFMRQQLIKQDEEIKKLKEDIQKNLEQQEKELKSILNQEKQCSEDLKKKVIELEQRNQTLEQRNQVLEQRNQVLEQRNQVLEKENLENKYQLDRFIQGQKNQYESDRNIQEQNKNYQKLKDKYKSQKDKILAITEEKSAFQSKISSLQKDVQYKDEQIKKTEELLNKSEDKHKQDQESQKKLLEDLLQKERDRYKCLEDRLYTQQQPDLFRSQNLVQQMDPKDFENMKFKLESEIKRLGDTIFDLEAKLIKTSEELEKKQKENKILTEEKEELKLQKLEDSKQVEEKEIRIKNLLQIINEEDQQFIEKNAQIQILEDNLDNAFRYRLMRIVELIPRSYKDDINFALEKLISEKLYQKKDKLIDKVYKVYDLQYMKAHEKVFLSSSNLDIRSTIIINHNKKLNGQLSQEEIVCETSEDNDNSKLIDSIHLYFCNSIDHLGEELQKKIKTENCQKIYIIKESYESQQDEHLLKEKALDILSGNIVAQIILDKFIEELKEKGINIPFQFKFASPMLFSVEISFKQFFLEMIKNGNIAQAPEVFQKIVIKFCQIVDEENSNEFYSYIRDIQLRRPKAAEQNNDKKIQAQFISEFIELSFQDQSRAPYEEIIKEFNSYQEEERLKAFNYLTDLLSDVYNDFPLEKFYPAYEIDVNDINNKQFQKYNGGKNQFDDSEEGKFFSALSYYSLKKTSFKFCVSHIQGIGNILYDPMVSSYDGFLNCFDQGLNEMRNIESAFVSSDPDKVGTQYIKALRIEIE</sequence>
<evidence type="ECO:0000256" key="1">
    <source>
        <dbReference type="ARBA" id="ARBA00022527"/>
    </source>
</evidence>
<feature type="coiled-coil region" evidence="4">
    <location>
        <begin position="320"/>
        <end position="396"/>
    </location>
</feature>
<proteinExistence type="predicted"/>
<keyword evidence="3" id="KW-0418">Kinase</keyword>
<feature type="coiled-coil region" evidence="4">
    <location>
        <begin position="78"/>
        <end position="162"/>
    </location>
</feature>
<dbReference type="GO" id="GO:0005524">
    <property type="term" value="F:ATP binding"/>
    <property type="evidence" value="ECO:0007669"/>
    <property type="project" value="InterPro"/>
</dbReference>
<protein>
    <recommendedName>
        <fullName evidence="5">Alpha-type protein kinase domain-containing protein</fullName>
    </recommendedName>
</protein>